<organism evidence="7 8">
    <name type="scientific">Aspergillus nanangensis</name>
    <dbReference type="NCBI Taxonomy" id="2582783"/>
    <lineage>
        <taxon>Eukaryota</taxon>
        <taxon>Fungi</taxon>
        <taxon>Dikarya</taxon>
        <taxon>Ascomycota</taxon>
        <taxon>Pezizomycotina</taxon>
        <taxon>Eurotiomycetes</taxon>
        <taxon>Eurotiomycetidae</taxon>
        <taxon>Eurotiales</taxon>
        <taxon>Aspergillaceae</taxon>
        <taxon>Aspergillus</taxon>
        <taxon>Aspergillus subgen. Circumdati</taxon>
    </lineage>
</organism>
<evidence type="ECO:0000259" key="6">
    <source>
        <dbReference type="PROSITE" id="PS50850"/>
    </source>
</evidence>
<feature type="transmembrane region" description="Helical" evidence="5">
    <location>
        <begin position="346"/>
        <end position="372"/>
    </location>
</feature>
<dbReference type="PROSITE" id="PS51257">
    <property type="entry name" value="PROKAR_LIPOPROTEIN"/>
    <property type="match status" value="1"/>
</dbReference>
<dbReference type="PANTHER" id="PTHR23502">
    <property type="entry name" value="MAJOR FACILITATOR SUPERFAMILY"/>
    <property type="match status" value="1"/>
</dbReference>
<accession>A0AAD4GZ38</accession>
<keyword evidence="4 5" id="KW-0472">Membrane</keyword>
<comment type="subcellular location">
    <subcellularLocation>
        <location evidence="1">Membrane</location>
        <topology evidence="1">Multi-pass membrane protein</topology>
    </subcellularLocation>
</comment>
<dbReference type="InterPro" id="IPR011701">
    <property type="entry name" value="MFS"/>
</dbReference>
<feature type="transmembrane region" description="Helical" evidence="5">
    <location>
        <begin position="241"/>
        <end position="265"/>
    </location>
</feature>
<evidence type="ECO:0000256" key="1">
    <source>
        <dbReference type="ARBA" id="ARBA00004141"/>
    </source>
</evidence>
<feature type="transmembrane region" description="Helical" evidence="5">
    <location>
        <begin position="319"/>
        <end position="340"/>
    </location>
</feature>
<feature type="transmembrane region" description="Helical" evidence="5">
    <location>
        <begin position="412"/>
        <end position="434"/>
    </location>
</feature>
<sequence>MELVERFHVSVNQVAQLTSYSLLVIAGCAYPYSVLSRKYGKRGPFLFALAVLVAADAWAGLASSYHSMLGARMLSGVGQSMFEALSLGIIPDLFFVHERGKRVALFLFVSQSGVTLGQPIATKITTRFGLKWCFAGLAISEAIMFIATFFFFFECTFMRDQNNQSTHPEDETSMDMITTSKQVMADVAQDIHVEDIEQRVSITGPPRTYIQKLHIYNGVFTDSSVFGLGWRSICLSFHPTIFLVAIAALPLSWPVGISFILSPIMHSEPYNFSTNGVANMFIAAWLGTVGAFAIGATVDWFVKFLARRNGDIYEPEFRLWYMIPGWAFFFAGWLGFGFALEAMSSWVALAFCFALIYTGACVTNISLVSYLLDAHEEYAVESQVILFAFKNLFAFGMGFFFVDWYYSSGPRVLFGVVGGVVTGITLLIVPLYIGGKLLRVFWTKHWFLNLQ</sequence>
<evidence type="ECO:0000313" key="7">
    <source>
        <dbReference type="EMBL" id="KAF9894566.1"/>
    </source>
</evidence>
<feature type="transmembrane region" description="Helical" evidence="5">
    <location>
        <begin position="14"/>
        <end position="33"/>
    </location>
</feature>
<dbReference type="Gene3D" id="1.20.1250.20">
    <property type="entry name" value="MFS general substrate transporter like domains"/>
    <property type="match status" value="1"/>
</dbReference>
<keyword evidence="8" id="KW-1185">Reference proteome</keyword>
<evidence type="ECO:0000256" key="4">
    <source>
        <dbReference type="ARBA" id="ARBA00023136"/>
    </source>
</evidence>
<dbReference type="PANTHER" id="PTHR23502:SF4">
    <property type="entry name" value="MAJOR FACILITATOR SUPERFAMILY (MFS) PROFILE DOMAIN-CONTAINING PROTEIN-RELATED"/>
    <property type="match status" value="1"/>
</dbReference>
<comment type="caution">
    <text evidence="7">The sequence shown here is derived from an EMBL/GenBank/DDBJ whole genome shotgun (WGS) entry which is preliminary data.</text>
</comment>
<feature type="transmembrane region" description="Helical" evidence="5">
    <location>
        <begin position="45"/>
        <end position="65"/>
    </location>
</feature>
<feature type="transmembrane region" description="Helical" evidence="5">
    <location>
        <begin position="134"/>
        <end position="153"/>
    </location>
</feature>
<dbReference type="GO" id="GO:0022857">
    <property type="term" value="F:transmembrane transporter activity"/>
    <property type="evidence" value="ECO:0007669"/>
    <property type="project" value="InterPro"/>
</dbReference>
<name>A0AAD4GZ38_ASPNN</name>
<dbReference type="Pfam" id="PF07690">
    <property type="entry name" value="MFS_1"/>
    <property type="match status" value="1"/>
</dbReference>
<evidence type="ECO:0000256" key="3">
    <source>
        <dbReference type="ARBA" id="ARBA00022989"/>
    </source>
</evidence>
<gene>
    <name evidence="7" type="ORF">FE257_006451</name>
</gene>
<dbReference type="AlphaFoldDB" id="A0AAD4GZ38"/>
<feature type="transmembrane region" description="Helical" evidence="5">
    <location>
        <begin position="77"/>
        <end position="96"/>
    </location>
</feature>
<dbReference type="SUPFAM" id="SSF103473">
    <property type="entry name" value="MFS general substrate transporter"/>
    <property type="match status" value="1"/>
</dbReference>
<dbReference type="InterPro" id="IPR036259">
    <property type="entry name" value="MFS_trans_sf"/>
</dbReference>
<feature type="transmembrane region" description="Helical" evidence="5">
    <location>
        <begin position="384"/>
        <end position="406"/>
    </location>
</feature>
<dbReference type="Proteomes" id="UP001194746">
    <property type="component" value="Unassembled WGS sequence"/>
</dbReference>
<reference evidence="7" key="1">
    <citation type="journal article" date="2019" name="Beilstein J. Org. Chem.">
        <title>Nanangenines: drimane sesquiterpenoids as the dominant metabolite cohort of a novel Australian fungus, Aspergillus nanangensis.</title>
        <authorList>
            <person name="Lacey H.J."/>
            <person name="Gilchrist C.L.M."/>
            <person name="Crombie A."/>
            <person name="Kalaitzis J.A."/>
            <person name="Vuong D."/>
            <person name="Rutledge P.J."/>
            <person name="Turner P."/>
            <person name="Pitt J.I."/>
            <person name="Lacey E."/>
            <person name="Chooi Y.H."/>
            <person name="Piggott A.M."/>
        </authorList>
    </citation>
    <scope>NUCLEOTIDE SEQUENCE</scope>
    <source>
        <strain evidence="7">MST-FP2251</strain>
    </source>
</reference>
<feature type="transmembrane region" description="Helical" evidence="5">
    <location>
        <begin position="277"/>
        <end position="298"/>
    </location>
</feature>
<evidence type="ECO:0000256" key="2">
    <source>
        <dbReference type="ARBA" id="ARBA00022692"/>
    </source>
</evidence>
<keyword evidence="3 5" id="KW-1133">Transmembrane helix</keyword>
<protein>
    <recommendedName>
        <fullName evidence="6">Major facilitator superfamily (MFS) profile domain-containing protein</fullName>
    </recommendedName>
</protein>
<feature type="transmembrane region" description="Helical" evidence="5">
    <location>
        <begin position="103"/>
        <end position="122"/>
    </location>
</feature>
<keyword evidence="2 5" id="KW-0812">Transmembrane</keyword>
<dbReference type="EMBL" id="VCAU01000003">
    <property type="protein sequence ID" value="KAF9894566.1"/>
    <property type="molecule type" value="Genomic_DNA"/>
</dbReference>
<feature type="domain" description="Major facilitator superfamily (MFS) profile" evidence="6">
    <location>
        <begin position="1"/>
        <end position="451"/>
    </location>
</feature>
<evidence type="ECO:0000313" key="8">
    <source>
        <dbReference type="Proteomes" id="UP001194746"/>
    </source>
</evidence>
<dbReference type="InterPro" id="IPR020846">
    <property type="entry name" value="MFS_dom"/>
</dbReference>
<reference evidence="7" key="2">
    <citation type="submission" date="2020-02" db="EMBL/GenBank/DDBJ databases">
        <authorList>
            <person name="Gilchrist C.L.M."/>
            <person name="Chooi Y.-H."/>
        </authorList>
    </citation>
    <scope>NUCLEOTIDE SEQUENCE</scope>
    <source>
        <strain evidence="7">MST-FP2251</strain>
    </source>
</reference>
<dbReference type="PROSITE" id="PS50850">
    <property type="entry name" value="MFS"/>
    <property type="match status" value="1"/>
</dbReference>
<dbReference type="GO" id="GO:0005886">
    <property type="term" value="C:plasma membrane"/>
    <property type="evidence" value="ECO:0007669"/>
    <property type="project" value="TreeGrafter"/>
</dbReference>
<evidence type="ECO:0000256" key="5">
    <source>
        <dbReference type="SAM" id="Phobius"/>
    </source>
</evidence>
<proteinExistence type="predicted"/>